<proteinExistence type="predicted"/>
<evidence type="ECO:0000313" key="1">
    <source>
        <dbReference type="EMBL" id="GGP01634.1"/>
    </source>
</evidence>
<dbReference type="RefSeq" id="WP_188616290.1">
    <property type="nucleotide sequence ID" value="NZ_BMLV01000001.1"/>
</dbReference>
<reference evidence="2" key="1">
    <citation type="journal article" date="2019" name="Int. J. Syst. Evol. Microbiol.">
        <title>The Global Catalogue of Microorganisms (GCM) 10K type strain sequencing project: providing services to taxonomists for standard genome sequencing and annotation.</title>
        <authorList>
            <consortium name="The Broad Institute Genomics Platform"/>
            <consortium name="The Broad Institute Genome Sequencing Center for Infectious Disease"/>
            <person name="Wu L."/>
            <person name="Ma J."/>
        </authorList>
    </citation>
    <scope>NUCLEOTIDE SEQUENCE [LARGE SCALE GENOMIC DNA]</scope>
    <source>
        <strain evidence="2">CGMCC 1.7656</strain>
    </source>
</reference>
<keyword evidence="2" id="KW-1185">Reference proteome</keyword>
<gene>
    <name evidence="1" type="ORF">GCM10010992_02800</name>
</gene>
<protein>
    <recommendedName>
        <fullName evidence="3">DUF4294 domain-containing protein</fullName>
    </recommendedName>
</protein>
<dbReference type="EMBL" id="BMLV01000001">
    <property type="protein sequence ID" value="GGP01634.1"/>
    <property type="molecule type" value="Genomic_DNA"/>
</dbReference>
<comment type="caution">
    <text evidence="1">The sequence shown here is derived from an EMBL/GenBank/DDBJ whole genome shotgun (WGS) entry which is preliminary data.</text>
</comment>
<accession>A0ABQ2NHU4</accession>
<organism evidence="1 2">
    <name type="scientific">Cloacibacterium rupense</name>
    <dbReference type="NCBI Taxonomy" id="517423"/>
    <lineage>
        <taxon>Bacteria</taxon>
        <taxon>Pseudomonadati</taxon>
        <taxon>Bacteroidota</taxon>
        <taxon>Flavobacteriia</taxon>
        <taxon>Flavobacteriales</taxon>
        <taxon>Weeksellaceae</taxon>
    </lineage>
</organism>
<dbReference type="Proteomes" id="UP000620064">
    <property type="component" value="Unassembled WGS sequence"/>
</dbReference>
<name>A0ABQ2NHU4_9FLAO</name>
<evidence type="ECO:0000313" key="2">
    <source>
        <dbReference type="Proteomes" id="UP000620064"/>
    </source>
</evidence>
<evidence type="ECO:0008006" key="3">
    <source>
        <dbReference type="Google" id="ProtNLM"/>
    </source>
</evidence>
<sequence>MVKISTIVLTFIAFQINFSQQRKISFLPEEIFGKPSKHGAFKKNKENEEKNKFSTFYIDNYKKLPIKRVPEEMIKSNAKENIIHVQRSLNYLRENYRSDSVVFDKELGNRIAEIKKIDKNWNVDHYFQEFYFYEFSIQKREQEKIWNTNFIAKRRQDSIIRDRRNRLIDSIRLVRAQKSESKNTTKKVVTKK</sequence>